<dbReference type="Proteomes" id="UP000324738">
    <property type="component" value="Unassembled WGS sequence"/>
</dbReference>
<evidence type="ECO:0000313" key="2">
    <source>
        <dbReference type="Proteomes" id="UP000324738"/>
    </source>
</evidence>
<dbReference type="RefSeq" id="WP_149300129.1">
    <property type="nucleotide sequence ID" value="NZ_VTWH01000002.1"/>
</dbReference>
<dbReference type="AlphaFoldDB" id="A0A5B0DWE1"/>
<name>A0A5B0DWE1_9HYPH</name>
<reference evidence="1 2" key="1">
    <citation type="submission" date="2019-08" db="EMBL/GenBank/DDBJ databases">
        <title>Aureimonas fodiniaquatilis sp. nov., isolated from a coal mine wastewater.</title>
        <authorList>
            <person name="Kim W."/>
        </authorList>
    </citation>
    <scope>NUCLEOTIDE SEQUENCE [LARGE SCALE GENOMIC DNA]</scope>
    <source>
        <strain evidence="1 2">CAU 1482</strain>
    </source>
</reference>
<gene>
    <name evidence="1" type="ORF">FPY71_10090</name>
</gene>
<dbReference type="EMBL" id="VTWH01000002">
    <property type="protein sequence ID" value="KAA0970816.1"/>
    <property type="molecule type" value="Genomic_DNA"/>
</dbReference>
<accession>A0A5B0DWE1</accession>
<organism evidence="1 2">
    <name type="scientific">Aureimonas fodinaquatilis</name>
    <dbReference type="NCBI Taxonomy" id="2565783"/>
    <lineage>
        <taxon>Bacteria</taxon>
        <taxon>Pseudomonadati</taxon>
        <taxon>Pseudomonadota</taxon>
        <taxon>Alphaproteobacteria</taxon>
        <taxon>Hyphomicrobiales</taxon>
        <taxon>Aurantimonadaceae</taxon>
        <taxon>Aureimonas</taxon>
    </lineage>
</organism>
<dbReference type="OrthoDB" id="7909132at2"/>
<evidence type="ECO:0000313" key="1">
    <source>
        <dbReference type="EMBL" id="KAA0970816.1"/>
    </source>
</evidence>
<proteinExistence type="predicted"/>
<comment type="caution">
    <text evidence="1">The sequence shown here is derived from an EMBL/GenBank/DDBJ whole genome shotgun (WGS) entry which is preliminary data.</text>
</comment>
<keyword evidence="2" id="KW-1185">Reference proteome</keyword>
<sequence>MSKQVTLENLLPGGFGLPTGQVIPGRGSIVVEPEIWEASKDHPVVAAQVKAGAIIVDGKGRKQPEASDVRDENGDTPEMAEMRKRFDASFAALTTELQAEKSKVGDLEARLAVGQSEQDGPKAPANQAGCGYAIAERGPGWFSITFDGKEVTKGLRKDAVERFEKLSDADKKAFVQANKAEA</sequence>
<protein>
    <submittedName>
        <fullName evidence="1">Uncharacterized protein</fullName>
    </submittedName>
</protein>